<evidence type="ECO:0000313" key="5">
    <source>
        <dbReference type="Proteomes" id="UP000190135"/>
    </source>
</evidence>
<dbReference type="InterPro" id="IPR048510">
    <property type="entry name" value="WsaF_N"/>
</dbReference>
<dbReference type="AlphaFoldDB" id="A0A1T4P1K2"/>
<dbReference type="GO" id="GO:0016740">
    <property type="term" value="F:transferase activity"/>
    <property type="evidence" value="ECO:0007669"/>
    <property type="project" value="UniProtKB-KW"/>
</dbReference>
<sequence length="915" mass="104012">MDTSLGAEVETKLRYYLDTPLPGVIEVGEGAVLLLRGWAYCPGVALRRLSFVFADQVVEAEEHSQARVDVFFNQESALDPSGDSFFSGFWAMIPVEMATARKTERLIMRAETAGGAIVEQELGEIELTSSCNIEKAAVTWPSQGDRVAICMATYNPPIDLFERQIESLRQQTHENWVCIVTDDQSPAEKFEEIKRVLGKDERFVLSRNPERLGFYGNFARSMSLVPDDAEYVALCDQDDKWDAIKLERLLQAFTDDTALVYSDARIVDEAGTVLSSTFWHNRRNNYKDLPTLLVANTITGAASMFRASLLAKILPLPERIGDAYHDHWIALVAYVNGGIGYVEQPLYEYVQHSGNVIGHYDHRSLGLLSHSYKVLRLMHRPRRALHSFRSSLSSGLANYRYVIRTAYFSRLLLLRNKAMPEGMRRRLFKFSQYHRRTRQALADRIESIVRRRPTLNVDGLLLHSSVSYRGYTFYHRLRRRRLAAIQRQPLLQQPALAPVETTAVKLASVATTGREPEAVELPGLQWIFHNLEPLKTKVSERYPRRINMLLGMIDFKYVFGGYLGMFNLALRLAREGHQVRIVLLEKTDFQPDNWRQEIKNYPGVTTLFDEVEVIYRYDRSEPVEMNPDDGFVVTNGWGAHVAHATMKDLTRERFLYMVQEYEPFFLPMNTISALFLQSYQFPQFQLFSTAILRDFFKQEKYGVFAHPEGAENSAIFSNAVLGFDPTREDLIRDERKLVFYARPEAHAARNMFELGIKALSDIARDPTLDLSNWSFYGMGSIGGASSLLLAPGKRLHMLPKTGLTEYQKALPRHDVGLSLMLTPHPSLVPLEMAGAGMWTVTNTFANKTSDRLREISTNIIGVEPTLDGIRAGLVDAISRVDDIDGRLAGSKVNWPTSWEEAFPPDDMQKVLKFLS</sequence>
<dbReference type="InterPro" id="IPR055050">
    <property type="entry name" value="WsaF_C"/>
</dbReference>
<feature type="domain" description="WsaF C-terminal" evidence="3">
    <location>
        <begin position="735"/>
        <end position="873"/>
    </location>
</feature>
<dbReference type="Pfam" id="PF22772">
    <property type="entry name" value="WsaF_C"/>
    <property type="match status" value="1"/>
</dbReference>
<evidence type="ECO:0000259" key="3">
    <source>
        <dbReference type="Pfam" id="PF22772"/>
    </source>
</evidence>
<dbReference type="InterPro" id="IPR050834">
    <property type="entry name" value="Glycosyltransf_2"/>
</dbReference>
<dbReference type="Gene3D" id="3.40.50.11090">
    <property type="match status" value="1"/>
</dbReference>
<keyword evidence="5" id="KW-1185">Reference proteome</keyword>
<dbReference type="Pfam" id="PF21374">
    <property type="entry name" value="WsaF_N"/>
    <property type="match status" value="1"/>
</dbReference>
<reference evidence="4 5" key="1">
    <citation type="submission" date="2017-02" db="EMBL/GenBank/DDBJ databases">
        <authorList>
            <person name="Peterson S.W."/>
        </authorList>
    </citation>
    <scope>NUCLEOTIDE SEQUENCE [LARGE SCALE GENOMIC DNA]</scope>
    <source>
        <strain evidence="4 5">USBA 369</strain>
    </source>
</reference>
<organism evidence="4 5">
    <name type="scientific">Consotaella salsifontis</name>
    <dbReference type="NCBI Taxonomy" id="1365950"/>
    <lineage>
        <taxon>Bacteria</taxon>
        <taxon>Pseudomonadati</taxon>
        <taxon>Pseudomonadota</taxon>
        <taxon>Alphaproteobacteria</taxon>
        <taxon>Hyphomicrobiales</taxon>
        <taxon>Aurantimonadaceae</taxon>
        <taxon>Consotaella</taxon>
    </lineage>
</organism>
<feature type="domain" description="WsaF N-terminal" evidence="2">
    <location>
        <begin position="545"/>
        <end position="683"/>
    </location>
</feature>
<dbReference type="InterPro" id="IPR001173">
    <property type="entry name" value="Glyco_trans_2-like"/>
</dbReference>
<dbReference type="Gene3D" id="3.40.50.2000">
    <property type="entry name" value="Glycogen Phosphorylase B"/>
    <property type="match status" value="1"/>
</dbReference>
<dbReference type="Gene3D" id="3.90.550.10">
    <property type="entry name" value="Spore Coat Polysaccharide Biosynthesis Protein SpsA, Chain A"/>
    <property type="match status" value="1"/>
</dbReference>
<accession>A0A1T4P1K2</accession>
<dbReference type="RefSeq" id="WP_165690798.1">
    <property type="nucleotide sequence ID" value="NZ_FUXL01000003.1"/>
</dbReference>
<proteinExistence type="predicted"/>
<dbReference type="EMBL" id="FUXL01000003">
    <property type="protein sequence ID" value="SJZ85490.1"/>
    <property type="molecule type" value="Genomic_DNA"/>
</dbReference>
<dbReference type="Proteomes" id="UP000190135">
    <property type="component" value="Unassembled WGS sequence"/>
</dbReference>
<dbReference type="STRING" id="1365950.SAMN05428963_103296"/>
<gene>
    <name evidence="4" type="ORF">SAMN05428963_103296</name>
</gene>
<dbReference type="PANTHER" id="PTHR43685:SF2">
    <property type="entry name" value="GLYCOSYLTRANSFERASE 2-LIKE DOMAIN-CONTAINING PROTEIN"/>
    <property type="match status" value="1"/>
</dbReference>
<dbReference type="SUPFAM" id="SSF53448">
    <property type="entry name" value="Nucleotide-diphospho-sugar transferases"/>
    <property type="match status" value="1"/>
</dbReference>
<evidence type="ECO:0000259" key="1">
    <source>
        <dbReference type="Pfam" id="PF00535"/>
    </source>
</evidence>
<evidence type="ECO:0000259" key="2">
    <source>
        <dbReference type="Pfam" id="PF21374"/>
    </source>
</evidence>
<protein>
    <submittedName>
        <fullName evidence="4">Glycosyltransferase, GT2 family</fullName>
    </submittedName>
</protein>
<dbReference type="Pfam" id="PF00535">
    <property type="entry name" value="Glycos_transf_2"/>
    <property type="match status" value="1"/>
</dbReference>
<name>A0A1T4P1K2_9HYPH</name>
<dbReference type="InterPro" id="IPR029044">
    <property type="entry name" value="Nucleotide-diphossugar_trans"/>
</dbReference>
<evidence type="ECO:0000313" key="4">
    <source>
        <dbReference type="EMBL" id="SJZ85490.1"/>
    </source>
</evidence>
<dbReference type="GO" id="GO:0030247">
    <property type="term" value="F:polysaccharide binding"/>
    <property type="evidence" value="ECO:0007669"/>
    <property type="project" value="InterPro"/>
</dbReference>
<keyword evidence="4" id="KW-0808">Transferase</keyword>
<feature type="domain" description="Glycosyltransferase 2-like" evidence="1">
    <location>
        <begin position="149"/>
        <end position="313"/>
    </location>
</feature>
<dbReference type="PANTHER" id="PTHR43685">
    <property type="entry name" value="GLYCOSYLTRANSFERASE"/>
    <property type="match status" value="1"/>
</dbReference>